<organism evidence="1 2">
    <name type="scientific">Tigheibacillus halophilus</name>
    <dbReference type="NCBI Taxonomy" id="361280"/>
    <lineage>
        <taxon>Bacteria</taxon>
        <taxon>Bacillati</taxon>
        <taxon>Bacillota</taxon>
        <taxon>Bacilli</taxon>
        <taxon>Bacillales</taxon>
        <taxon>Bacillaceae</taxon>
        <taxon>Tigheibacillus</taxon>
    </lineage>
</organism>
<gene>
    <name evidence="1" type="ORF">RWE15_10235</name>
</gene>
<proteinExistence type="predicted"/>
<comment type="caution">
    <text evidence="1">The sequence shown here is derived from an EMBL/GenBank/DDBJ whole genome shotgun (WGS) entry which is preliminary data.</text>
</comment>
<dbReference type="RefSeq" id="WP_390354187.1">
    <property type="nucleotide sequence ID" value="NZ_JBHUIZ010000005.1"/>
</dbReference>
<name>A0ABU5C612_9BACI</name>
<evidence type="ECO:0008006" key="3">
    <source>
        <dbReference type="Google" id="ProtNLM"/>
    </source>
</evidence>
<accession>A0ABU5C612</accession>
<evidence type="ECO:0000313" key="2">
    <source>
        <dbReference type="Proteomes" id="UP001281447"/>
    </source>
</evidence>
<sequence length="184" mass="21624">MEKVKITQEQADAIEYFKEHLEPKLKGMLNRDLIAALSDGYEVEPEYQCGEWIAYKRSDGTTIIAKIVEVEDDSVLTDYQVAVCNQRFYFPSIRHATPSEIAAEKERRFWSENNRNTWELKENDVIYDESEQYATVVDKVHIDSKRETIVIFKDGEWEFRDNVVEQFKVLCFAESRLDRGDEHA</sequence>
<dbReference type="Proteomes" id="UP001281447">
    <property type="component" value="Unassembled WGS sequence"/>
</dbReference>
<dbReference type="EMBL" id="JAWDIP010000003">
    <property type="protein sequence ID" value="MDY0394760.1"/>
    <property type="molecule type" value="Genomic_DNA"/>
</dbReference>
<evidence type="ECO:0000313" key="1">
    <source>
        <dbReference type="EMBL" id="MDY0394760.1"/>
    </source>
</evidence>
<keyword evidence="2" id="KW-1185">Reference proteome</keyword>
<reference evidence="1 2" key="1">
    <citation type="submission" date="2023-10" db="EMBL/GenBank/DDBJ databases">
        <title>Virgibacillus halophilus 5B73C genome.</title>
        <authorList>
            <person name="Miliotis G."/>
            <person name="Sengupta P."/>
            <person name="Hameed A."/>
            <person name="Chuvochina M."/>
            <person name="Mcdonagh F."/>
            <person name="Simpson A.C."/>
            <person name="Singh N.K."/>
            <person name="Rekha P.D."/>
            <person name="Raman K."/>
            <person name="Hugenholtz P."/>
            <person name="Venkateswaran K."/>
        </authorList>
    </citation>
    <scope>NUCLEOTIDE SEQUENCE [LARGE SCALE GENOMIC DNA]</scope>
    <source>
        <strain evidence="1 2">5B73C</strain>
    </source>
</reference>
<protein>
    <recommendedName>
        <fullName evidence="3">DUF4178 domain-containing protein</fullName>
    </recommendedName>
</protein>